<name>A0AAF0J7D1_9BASI</name>
<sequence>MSSVNQACCTLKPVQVEYEPKGTYEEIGGLKTYVTGSKESKRAIIGMFDIFGFWPQTLQGADLLAEATKSLVVFPNFFRDNNWPIDGFPPRDEDEAKRFGEWLETIGEFGARLKDLQNTVDALKGEGFEKFGLYGTCWGAKAAVQASGANTQFSGLVQLHPAFVNVEDAKKLTIPVAFFPSRDEPKEDVDAFWAAVQANSSIASKSQFKYYTNMHHGWAAARADLKDEDNYFAFQDVYTRVAEFFNDVLA</sequence>
<dbReference type="Pfam" id="PF01738">
    <property type="entry name" value="DLH"/>
    <property type="match status" value="1"/>
</dbReference>
<evidence type="ECO:0000313" key="5">
    <source>
        <dbReference type="Proteomes" id="UP001219933"/>
    </source>
</evidence>
<proteinExistence type="predicted"/>
<reference evidence="4" key="1">
    <citation type="submission" date="2023-03" db="EMBL/GenBank/DDBJ databases">
        <title>Mating type loci evolution in Malassezia.</title>
        <authorList>
            <person name="Coelho M.A."/>
        </authorList>
    </citation>
    <scope>NUCLEOTIDE SEQUENCE</scope>
    <source>
        <strain evidence="4">CBS 11721</strain>
    </source>
</reference>
<keyword evidence="5" id="KW-1185">Reference proteome</keyword>
<keyword evidence="4" id="KW-0378">Hydrolase</keyword>
<dbReference type="PANTHER" id="PTHR47668:SF1">
    <property type="entry name" value="DIENELACTONE HYDROLASE DOMAIN-CONTAINING PROTEIN-RELATED"/>
    <property type="match status" value="1"/>
</dbReference>
<dbReference type="AlphaFoldDB" id="A0AAF0J7D1"/>
<accession>A0AAF0J7D1</accession>
<dbReference type="Proteomes" id="UP001219933">
    <property type="component" value="Chromosome 4"/>
</dbReference>
<dbReference type="EC" id="3.1.1.45" evidence="4"/>
<evidence type="ECO:0000256" key="2">
    <source>
        <dbReference type="ARBA" id="ARBA00048461"/>
    </source>
</evidence>
<evidence type="ECO:0000256" key="1">
    <source>
        <dbReference type="ARBA" id="ARBA00047591"/>
    </source>
</evidence>
<comment type="catalytic activity">
    <reaction evidence="1">
        <text>a diacylglycerol + H2O = a monoacylglycerol + a fatty acid + H(+)</text>
        <dbReference type="Rhea" id="RHEA:32731"/>
        <dbReference type="ChEBI" id="CHEBI:15377"/>
        <dbReference type="ChEBI" id="CHEBI:15378"/>
        <dbReference type="ChEBI" id="CHEBI:17408"/>
        <dbReference type="ChEBI" id="CHEBI:18035"/>
        <dbReference type="ChEBI" id="CHEBI:28868"/>
    </reaction>
</comment>
<comment type="catalytic activity">
    <reaction evidence="2">
        <text>a monoacylglycerol + H2O = glycerol + a fatty acid + H(+)</text>
        <dbReference type="Rhea" id="RHEA:15245"/>
        <dbReference type="ChEBI" id="CHEBI:15377"/>
        <dbReference type="ChEBI" id="CHEBI:15378"/>
        <dbReference type="ChEBI" id="CHEBI:17408"/>
        <dbReference type="ChEBI" id="CHEBI:17754"/>
        <dbReference type="ChEBI" id="CHEBI:28868"/>
    </reaction>
</comment>
<dbReference type="SUPFAM" id="SSF53474">
    <property type="entry name" value="alpha/beta-Hydrolases"/>
    <property type="match status" value="1"/>
</dbReference>
<dbReference type="InterPro" id="IPR002925">
    <property type="entry name" value="Dienelactn_hydro"/>
</dbReference>
<dbReference type="PANTHER" id="PTHR47668">
    <property type="entry name" value="DIENELACTONE HYDROLASE FAMILY PROTEIN (AFU_ORTHOLOGUE AFUA_6G01940)"/>
    <property type="match status" value="1"/>
</dbReference>
<gene>
    <name evidence="4" type="ORF">MCUN1_003008</name>
</gene>
<dbReference type="InterPro" id="IPR029058">
    <property type="entry name" value="AB_hydrolase_fold"/>
</dbReference>
<dbReference type="Gene3D" id="3.40.50.1820">
    <property type="entry name" value="alpha/beta hydrolase"/>
    <property type="match status" value="1"/>
</dbReference>
<feature type="domain" description="Dienelactone hydrolase" evidence="3">
    <location>
        <begin position="31"/>
        <end position="248"/>
    </location>
</feature>
<protein>
    <submittedName>
        <fullName evidence="4">Carboxymethylenebutenolidase</fullName>
        <ecNumber evidence="4">3.1.1.45</ecNumber>
    </submittedName>
</protein>
<organism evidence="4 5">
    <name type="scientific">Malassezia cuniculi</name>
    <dbReference type="NCBI Taxonomy" id="948313"/>
    <lineage>
        <taxon>Eukaryota</taxon>
        <taxon>Fungi</taxon>
        <taxon>Dikarya</taxon>
        <taxon>Basidiomycota</taxon>
        <taxon>Ustilaginomycotina</taxon>
        <taxon>Malasseziomycetes</taxon>
        <taxon>Malasseziales</taxon>
        <taxon>Malasseziaceae</taxon>
        <taxon>Malassezia</taxon>
    </lineage>
</organism>
<dbReference type="GO" id="GO:0008806">
    <property type="term" value="F:carboxymethylenebutenolidase activity"/>
    <property type="evidence" value="ECO:0007669"/>
    <property type="project" value="UniProtKB-EC"/>
</dbReference>
<dbReference type="EMBL" id="CP119880">
    <property type="protein sequence ID" value="WFD36133.1"/>
    <property type="molecule type" value="Genomic_DNA"/>
</dbReference>
<evidence type="ECO:0000313" key="4">
    <source>
        <dbReference type="EMBL" id="WFD36133.1"/>
    </source>
</evidence>
<evidence type="ECO:0000259" key="3">
    <source>
        <dbReference type="Pfam" id="PF01738"/>
    </source>
</evidence>